<dbReference type="Pfam" id="PF07660">
    <property type="entry name" value="STN"/>
    <property type="match status" value="1"/>
</dbReference>
<organism evidence="9 10">
    <name type="scientific">Malonomonas rubra DSM 5091</name>
    <dbReference type="NCBI Taxonomy" id="1122189"/>
    <lineage>
        <taxon>Bacteria</taxon>
        <taxon>Pseudomonadati</taxon>
        <taxon>Thermodesulfobacteriota</taxon>
        <taxon>Desulfuromonadia</taxon>
        <taxon>Desulfuromonadales</taxon>
        <taxon>Geopsychrobacteraceae</taxon>
        <taxon>Malonomonas</taxon>
    </lineage>
</organism>
<keyword evidence="3" id="KW-0732">Signal</keyword>
<dbReference type="AlphaFoldDB" id="A0A1M6D6Y1"/>
<dbReference type="PRINTS" id="PR00811">
    <property type="entry name" value="BCTERIALGSPD"/>
</dbReference>
<dbReference type="InterPro" id="IPR051808">
    <property type="entry name" value="Type_IV_pilus_biogenesis"/>
</dbReference>
<dbReference type="InterPro" id="IPR011662">
    <property type="entry name" value="Secretin/TonB_short_N"/>
</dbReference>
<dbReference type="EMBL" id="FQZT01000002">
    <property type="protein sequence ID" value="SHI68949.1"/>
    <property type="molecule type" value="Genomic_DNA"/>
</dbReference>
<keyword evidence="4" id="KW-0472">Membrane</keyword>
<gene>
    <name evidence="9" type="ORF">SAMN02745165_00568</name>
</gene>
<dbReference type="Pfam" id="PF11741">
    <property type="entry name" value="AMIN"/>
    <property type="match status" value="1"/>
</dbReference>
<evidence type="ECO:0000313" key="10">
    <source>
        <dbReference type="Proteomes" id="UP000184171"/>
    </source>
</evidence>
<sequence length="598" mass="64589">MRRSILRLSVVVLAIVGLLGSVGWAVESLSSVSVDGQRAELTASAGVEKVRYFTLDSPKRLVVDLYGVQPGKHSRRYPLSEGFKALRVGPYEDKTRFVFDVDGGVFPTFNVNTENEQVVVTWQPTQKVAEQVKSEPATMGSAKVTAIDFSNDSGQSKFLISLDGLSTASELVREDNKITFSLKNATLPRALRRVFDTLAFPSAINSVTPYLVNVSGKPEVRFSVFLKGDVPYRLEKAVSGYEFIVSDGRFAAADPIVTGIMPLPVDGTQPTYQPSMTGEVSASAANAMPVPVFEDVVSESGKQYTGAKTSLVFDNADVKDILRLIAEISELNIIASDDVKGNVTLRLIDVPWDQALELVLDITNLGMLQEGNVVRVLPKDKIRGMKEAELTSLKSQEKLEPLETEVIIVSYADLASVQAPVEKILSDRGTITPDNRNKLLIVNDIPSRIEKVKELIAILDTPERQVMIEARIVEVSTEYSHDLGVNWGVSYDNDPGGTSENVAGGIGLGGDFLLGTSLGTSGVGAGITFGNSVLNSTILDMRISALEAGSKLKVISTPRVTTLNGQSATIKQGTELPYQTVEDGEVSIEYKEVVLAGR</sequence>
<dbReference type="InterPro" id="IPR005644">
    <property type="entry name" value="NolW-like"/>
</dbReference>
<evidence type="ECO:0000256" key="2">
    <source>
        <dbReference type="ARBA" id="ARBA00022448"/>
    </source>
</evidence>
<protein>
    <submittedName>
        <fullName evidence="9">Type IV pilus secretin (Or competence protein) PilQ</fullName>
    </submittedName>
</protein>
<dbReference type="GO" id="GO:0009279">
    <property type="term" value="C:cell outer membrane"/>
    <property type="evidence" value="ECO:0007669"/>
    <property type="project" value="UniProtKB-SubCell"/>
</dbReference>
<evidence type="ECO:0000256" key="5">
    <source>
        <dbReference type="ARBA" id="ARBA00023237"/>
    </source>
</evidence>
<dbReference type="RefSeq" id="WP_072905381.1">
    <property type="nucleotide sequence ID" value="NZ_FQZT01000002.1"/>
</dbReference>
<keyword evidence="5" id="KW-0998">Cell outer membrane</keyword>
<comment type="similarity">
    <text evidence="6">Belongs to the bacterial secretin family.</text>
</comment>
<name>A0A1M6D6Y1_MALRU</name>
<dbReference type="InterPro" id="IPR021731">
    <property type="entry name" value="AMIN_dom"/>
</dbReference>
<dbReference type="InterPro" id="IPR004846">
    <property type="entry name" value="T2SS/T3SS_dom"/>
</dbReference>
<dbReference type="Proteomes" id="UP000184171">
    <property type="component" value="Unassembled WGS sequence"/>
</dbReference>
<evidence type="ECO:0000256" key="1">
    <source>
        <dbReference type="ARBA" id="ARBA00004370"/>
    </source>
</evidence>
<dbReference type="OrthoDB" id="9775455at2"/>
<evidence type="ECO:0000256" key="7">
    <source>
        <dbReference type="RuleBase" id="RU004004"/>
    </source>
</evidence>
<evidence type="ECO:0000259" key="8">
    <source>
        <dbReference type="SMART" id="SM00965"/>
    </source>
</evidence>
<proteinExistence type="inferred from homology"/>
<keyword evidence="10" id="KW-1185">Reference proteome</keyword>
<comment type="subcellular location">
    <subcellularLocation>
        <location evidence="7">Cell outer membrane</location>
    </subcellularLocation>
    <subcellularLocation>
        <location evidence="1">Membrane</location>
    </subcellularLocation>
</comment>
<reference evidence="9 10" key="1">
    <citation type="submission" date="2016-11" db="EMBL/GenBank/DDBJ databases">
        <authorList>
            <person name="Jaros S."/>
            <person name="Januszkiewicz K."/>
            <person name="Wedrychowicz H."/>
        </authorList>
    </citation>
    <scope>NUCLEOTIDE SEQUENCE [LARGE SCALE GENOMIC DNA]</scope>
    <source>
        <strain evidence="9 10">DSM 5091</strain>
    </source>
</reference>
<dbReference type="Gene3D" id="3.30.1370.120">
    <property type="match status" value="1"/>
</dbReference>
<dbReference type="Pfam" id="PF00263">
    <property type="entry name" value="Secretin"/>
    <property type="match status" value="1"/>
</dbReference>
<keyword evidence="2 7" id="KW-0813">Transport</keyword>
<evidence type="ECO:0000256" key="3">
    <source>
        <dbReference type="ARBA" id="ARBA00022729"/>
    </source>
</evidence>
<dbReference type="Gene3D" id="2.60.40.3500">
    <property type="match status" value="1"/>
</dbReference>
<dbReference type="Gene3D" id="3.30.1370.130">
    <property type="match status" value="1"/>
</dbReference>
<dbReference type="SMART" id="SM00965">
    <property type="entry name" value="STN"/>
    <property type="match status" value="1"/>
</dbReference>
<dbReference type="Pfam" id="PF03958">
    <property type="entry name" value="Secretin_N"/>
    <property type="match status" value="1"/>
</dbReference>
<dbReference type="InterPro" id="IPR001775">
    <property type="entry name" value="GspD/PilQ"/>
</dbReference>
<evidence type="ECO:0000256" key="6">
    <source>
        <dbReference type="RuleBase" id="RU004003"/>
    </source>
</evidence>
<evidence type="ECO:0000313" key="9">
    <source>
        <dbReference type="EMBL" id="SHI68949.1"/>
    </source>
</evidence>
<dbReference type="GO" id="GO:0009306">
    <property type="term" value="P:protein secretion"/>
    <property type="evidence" value="ECO:0007669"/>
    <property type="project" value="InterPro"/>
</dbReference>
<evidence type="ECO:0000256" key="4">
    <source>
        <dbReference type="ARBA" id="ARBA00023136"/>
    </source>
</evidence>
<dbReference type="STRING" id="1122189.SAMN02745165_00568"/>
<dbReference type="PANTHER" id="PTHR30604">
    <property type="entry name" value="PROTEIN TRANSPORT PROTEIN HOFQ"/>
    <property type="match status" value="1"/>
</dbReference>
<feature type="domain" description="Secretin/TonB short N-terminal" evidence="8">
    <location>
        <begin position="331"/>
        <end position="379"/>
    </location>
</feature>
<dbReference type="InterPro" id="IPR038591">
    <property type="entry name" value="NolW-like_sf"/>
</dbReference>
<dbReference type="PANTHER" id="PTHR30604:SF1">
    <property type="entry name" value="DNA UTILIZATION PROTEIN HOFQ"/>
    <property type="match status" value="1"/>
</dbReference>
<accession>A0A1M6D6Y1</accession>